<organism evidence="3 4">
    <name type="scientific">Bursaphelenchus okinawaensis</name>
    <dbReference type="NCBI Taxonomy" id="465554"/>
    <lineage>
        <taxon>Eukaryota</taxon>
        <taxon>Metazoa</taxon>
        <taxon>Ecdysozoa</taxon>
        <taxon>Nematoda</taxon>
        <taxon>Chromadorea</taxon>
        <taxon>Rhabditida</taxon>
        <taxon>Tylenchina</taxon>
        <taxon>Tylenchomorpha</taxon>
        <taxon>Aphelenchoidea</taxon>
        <taxon>Aphelenchoididae</taxon>
        <taxon>Bursaphelenchus</taxon>
    </lineage>
</organism>
<feature type="region of interest" description="Disordered" evidence="1">
    <location>
        <begin position="286"/>
        <end position="358"/>
    </location>
</feature>
<dbReference type="Proteomes" id="UP000783686">
    <property type="component" value="Unassembled WGS sequence"/>
</dbReference>
<dbReference type="EMBL" id="CAJFDH010000005">
    <property type="protein sequence ID" value="CAD5225859.1"/>
    <property type="molecule type" value="Genomic_DNA"/>
</dbReference>
<dbReference type="Proteomes" id="UP000614601">
    <property type="component" value="Unassembled WGS sequence"/>
</dbReference>
<keyword evidence="2" id="KW-1133">Transmembrane helix</keyword>
<keyword evidence="2" id="KW-0812">Transmembrane</keyword>
<evidence type="ECO:0000256" key="1">
    <source>
        <dbReference type="SAM" id="MobiDB-lite"/>
    </source>
</evidence>
<gene>
    <name evidence="3" type="ORF">BOKJ2_LOCUS11788</name>
</gene>
<keyword evidence="2" id="KW-0472">Membrane</keyword>
<evidence type="ECO:0000256" key="2">
    <source>
        <dbReference type="SAM" id="Phobius"/>
    </source>
</evidence>
<accession>A0A811LCH9</accession>
<dbReference type="EMBL" id="CAJFCW020000005">
    <property type="protein sequence ID" value="CAG9121389.1"/>
    <property type="molecule type" value="Genomic_DNA"/>
</dbReference>
<proteinExistence type="predicted"/>
<dbReference type="AlphaFoldDB" id="A0A811LCH9"/>
<sequence>MVVELHTLCRLSSELKNNKFVIRYPEFKEFQMNIQLDKLEPKQRGDFALFNVTFSTYYRSPEWWYIVVDGHFLDDYQCNETAPELSLTFTGQQVYCCVLPFRTVSCSTLSYRTVPNRNLFYVPSPVCQFRVYEQDLFQLFKLTITRTGRVFFQSVISVHDKTPHYIGKLVARDGIQPLVVHKDANGFDEVRVPMDCIGRQPEYYLEGKLLFPFDGVSDHVSDKARFIELHKKKPFIPKIDSSDPKSYMCMLVVILMYIIGVTFGVMSAICFVWLYLVKAYKKRLEEPPEQQTPKKSKSSFESIEAAGEDKSNKDSEDQKPEECTDPKSKKLTDPHKDEKLVSTHKATNDGFEETSDMI</sequence>
<evidence type="ECO:0000313" key="4">
    <source>
        <dbReference type="Proteomes" id="UP000614601"/>
    </source>
</evidence>
<name>A0A811LCH9_9BILA</name>
<feature type="compositionally biased region" description="Basic and acidic residues" evidence="1">
    <location>
        <begin position="307"/>
        <end position="341"/>
    </location>
</feature>
<evidence type="ECO:0000313" key="3">
    <source>
        <dbReference type="EMBL" id="CAD5225859.1"/>
    </source>
</evidence>
<reference evidence="3" key="1">
    <citation type="submission" date="2020-09" db="EMBL/GenBank/DDBJ databases">
        <authorList>
            <person name="Kikuchi T."/>
        </authorList>
    </citation>
    <scope>NUCLEOTIDE SEQUENCE</scope>
    <source>
        <strain evidence="3">SH1</strain>
    </source>
</reference>
<comment type="caution">
    <text evidence="3">The sequence shown here is derived from an EMBL/GenBank/DDBJ whole genome shotgun (WGS) entry which is preliminary data.</text>
</comment>
<protein>
    <submittedName>
        <fullName evidence="3">Uncharacterized protein</fullName>
    </submittedName>
</protein>
<feature type="transmembrane region" description="Helical" evidence="2">
    <location>
        <begin position="250"/>
        <end position="276"/>
    </location>
</feature>
<keyword evidence="4" id="KW-1185">Reference proteome</keyword>